<comment type="similarity">
    <text evidence="2">Belongs to the RecX family.</text>
</comment>
<sequence>MAIVAGNFLSKTATELQCRVLLIPWVKKKSVIMCSKSKDYSSSVPVRYIPNKSAKTEKLQASSPVDGLEDRKEITMTDLKVSRVEFPSGGKSLWRNSKSQYQNQNQNQMPVSNLTFDFKSEVEKEVNHDLEGGDYDFMEEPEEIVKELESFQEKHHNAVVGIQAGKSKQDVEKMAVELLATSRAFTSVELRKKLLRKKFPLDTVDAVIDDFESRGLINDFLYAETFSRSRWSSSSWGPRRIKQALFKKGVSRVDAEKAIKLVFEDGEAEDQESRLRMSKLSMEHLFVQALKQWQRGCDVPKETRKSRIIRWLQYRGFDWSIIGLVLKKLESEYPP</sequence>
<feature type="domain" description="RecX second three-helical" evidence="5">
    <location>
        <begin position="218"/>
        <end position="258"/>
    </location>
</feature>
<comment type="caution">
    <text evidence="7">The sequence shown here is derived from an EMBL/GenBank/DDBJ whole genome shotgun (WGS) entry which is preliminary data.</text>
</comment>
<gene>
    <name evidence="7" type="ORF">ILEXP_LOCUS12861</name>
</gene>
<comment type="subcellular location">
    <subcellularLocation>
        <location evidence="1">Cytoplasm</location>
    </subcellularLocation>
</comment>
<dbReference type="Proteomes" id="UP001642360">
    <property type="component" value="Unassembled WGS sequence"/>
</dbReference>
<organism evidence="7 8">
    <name type="scientific">Ilex paraguariensis</name>
    <name type="common">yerba mate</name>
    <dbReference type="NCBI Taxonomy" id="185542"/>
    <lineage>
        <taxon>Eukaryota</taxon>
        <taxon>Viridiplantae</taxon>
        <taxon>Streptophyta</taxon>
        <taxon>Embryophyta</taxon>
        <taxon>Tracheophyta</taxon>
        <taxon>Spermatophyta</taxon>
        <taxon>Magnoliopsida</taxon>
        <taxon>eudicotyledons</taxon>
        <taxon>Gunneridae</taxon>
        <taxon>Pentapetalae</taxon>
        <taxon>asterids</taxon>
        <taxon>campanulids</taxon>
        <taxon>Aquifoliales</taxon>
        <taxon>Aquifoliaceae</taxon>
        <taxon>Ilex</taxon>
    </lineage>
</organism>
<proteinExistence type="inferred from homology"/>
<dbReference type="HAMAP" id="MF_01114">
    <property type="entry name" value="RecX"/>
    <property type="match status" value="1"/>
</dbReference>
<dbReference type="Gene3D" id="1.10.10.10">
    <property type="entry name" value="Winged helix-like DNA-binding domain superfamily/Winged helix DNA-binding domain"/>
    <property type="match status" value="3"/>
</dbReference>
<evidence type="ECO:0000313" key="7">
    <source>
        <dbReference type="EMBL" id="CAK9145067.1"/>
    </source>
</evidence>
<evidence type="ECO:0000259" key="5">
    <source>
        <dbReference type="Pfam" id="PF02631"/>
    </source>
</evidence>
<protein>
    <recommendedName>
        <fullName evidence="3">Regulatory protein RecX</fullName>
    </recommendedName>
</protein>
<dbReference type="InterPro" id="IPR036388">
    <property type="entry name" value="WH-like_DNA-bd_sf"/>
</dbReference>
<keyword evidence="4" id="KW-0963">Cytoplasm</keyword>
<evidence type="ECO:0000256" key="2">
    <source>
        <dbReference type="ARBA" id="ARBA00009695"/>
    </source>
</evidence>
<name>A0ABC8RKW9_9AQUA</name>
<dbReference type="InterPro" id="IPR003783">
    <property type="entry name" value="Regulatory_RecX"/>
</dbReference>
<evidence type="ECO:0000259" key="6">
    <source>
        <dbReference type="Pfam" id="PF21981"/>
    </source>
</evidence>
<reference evidence="7 8" key="1">
    <citation type="submission" date="2024-02" db="EMBL/GenBank/DDBJ databases">
        <authorList>
            <person name="Vignale AGUSTIN F."/>
            <person name="Sosa J E."/>
            <person name="Modenutti C."/>
        </authorList>
    </citation>
    <scope>NUCLEOTIDE SEQUENCE [LARGE SCALE GENOMIC DNA]</scope>
</reference>
<dbReference type="EMBL" id="CAUOFW020001458">
    <property type="protein sequence ID" value="CAK9145067.1"/>
    <property type="molecule type" value="Genomic_DNA"/>
</dbReference>
<dbReference type="Pfam" id="PF02631">
    <property type="entry name" value="RecX_HTH2"/>
    <property type="match status" value="1"/>
</dbReference>
<feature type="domain" description="RecX third three-helical" evidence="6">
    <location>
        <begin position="283"/>
        <end position="323"/>
    </location>
</feature>
<dbReference type="AlphaFoldDB" id="A0ABC8RKW9"/>
<dbReference type="Pfam" id="PF21981">
    <property type="entry name" value="RecX_HTH3"/>
    <property type="match status" value="1"/>
</dbReference>
<evidence type="ECO:0000313" key="8">
    <source>
        <dbReference type="Proteomes" id="UP001642360"/>
    </source>
</evidence>
<dbReference type="PANTHER" id="PTHR33602">
    <property type="entry name" value="REGULATORY PROTEIN RECX FAMILY PROTEIN"/>
    <property type="match status" value="1"/>
</dbReference>
<accession>A0ABC8RKW9</accession>
<dbReference type="InterPro" id="IPR053924">
    <property type="entry name" value="RecX_HTH_2nd"/>
</dbReference>
<dbReference type="InterPro" id="IPR053925">
    <property type="entry name" value="RecX_HTH_3rd"/>
</dbReference>
<evidence type="ECO:0000256" key="1">
    <source>
        <dbReference type="ARBA" id="ARBA00004496"/>
    </source>
</evidence>
<dbReference type="PANTHER" id="PTHR33602:SF1">
    <property type="entry name" value="REGULATORY PROTEIN RECX FAMILY PROTEIN"/>
    <property type="match status" value="1"/>
</dbReference>
<evidence type="ECO:0000256" key="3">
    <source>
        <dbReference type="ARBA" id="ARBA00018111"/>
    </source>
</evidence>
<evidence type="ECO:0000256" key="4">
    <source>
        <dbReference type="ARBA" id="ARBA00022490"/>
    </source>
</evidence>
<dbReference type="GO" id="GO:0005737">
    <property type="term" value="C:cytoplasm"/>
    <property type="evidence" value="ECO:0007669"/>
    <property type="project" value="UniProtKB-SubCell"/>
</dbReference>
<keyword evidence="8" id="KW-1185">Reference proteome</keyword>